<evidence type="ECO:0000256" key="1">
    <source>
        <dbReference type="SAM" id="Phobius"/>
    </source>
</evidence>
<dbReference type="RefSeq" id="WP_258311618.1">
    <property type="nucleotide sequence ID" value="NZ_QGTZ01000003.1"/>
</dbReference>
<gene>
    <name evidence="3" type="ORF">DET54_101442</name>
    <name evidence="2" type="ORF">DET56_103237</name>
</gene>
<reference evidence="2 4" key="1">
    <citation type="submission" date="2018-05" db="EMBL/GenBank/DDBJ databases">
        <title>Freshwater and sediment microbial communities from various areas in North America, analyzing microbe dynamics in response to fracking.</title>
        <authorList>
            <person name="Lamendella R."/>
        </authorList>
    </citation>
    <scope>NUCLEOTIDE SEQUENCE [LARGE SCALE GENOMIC DNA]</scope>
    <source>
        <strain evidence="2 4">DB-3</strain>
        <strain evidence="3 5">NG-13</strain>
    </source>
</reference>
<keyword evidence="1" id="KW-0812">Transmembrane</keyword>
<dbReference type="EMBL" id="QGTZ01000003">
    <property type="protein sequence ID" value="PWW43189.1"/>
    <property type="molecule type" value="Genomic_DNA"/>
</dbReference>
<accession>A0A855Y0U6</accession>
<protein>
    <submittedName>
        <fullName evidence="2">Uncharacterized protein</fullName>
    </submittedName>
</protein>
<evidence type="ECO:0000313" key="5">
    <source>
        <dbReference type="Proteomes" id="UP000248827"/>
    </source>
</evidence>
<feature type="transmembrane region" description="Helical" evidence="1">
    <location>
        <begin position="7"/>
        <end position="26"/>
    </location>
</feature>
<dbReference type="Proteomes" id="UP000247078">
    <property type="component" value="Unassembled WGS sequence"/>
</dbReference>
<evidence type="ECO:0000313" key="3">
    <source>
        <dbReference type="EMBL" id="RAJ03247.1"/>
    </source>
</evidence>
<name>A0A855Y0U6_9BACL</name>
<dbReference type="AlphaFoldDB" id="A0A855Y0U6"/>
<keyword evidence="5" id="KW-1185">Reference proteome</keyword>
<evidence type="ECO:0000313" key="4">
    <source>
        <dbReference type="Proteomes" id="UP000247078"/>
    </source>
</evidence>
<sequence>MMSDFDGIGFAELIIVVILVMLFVFGSSDIEGLSSTPTTPTNT</sequence>
<keyword evidence="1" id="KW-0472">Membrane</keyword>
<dbReference type="Proteomes" id="UP000248827">
    <property type="component" value="Unassembled WGS sequence"/>
</dbReference>
<comment type="caution">
    <text evidence="2">The sequence shown here is derived from an EMBL/GenBank/DDBJ whole genome shotgun (WGS) entry which is preliminary data.</text>
</comment>
<keyword evidence="1" id="KW-1133">Transmembrane helix</keyword>
<proteinExistence type="predicted"/>
<evidence type="ECO:0000313" key="2">
    <source>
        <dbReference type="EMBL" id="PWW43189.1"/>
    </source>
</evidence>
<dbReference type="EMBL" id="QLLI01000001">
    <property type="protein sequence ID" value="RAJ03247.1"/>
    <property type="molecule type" value="Genomic_DNA"/>
</dbReference>
<organism evidence="2 4">
    <name type="scientific">Paenibacillus pabuli</name>
    <dbReference type="NCBI Taxonomy" id="1472"/>
    <lineage>
        <taxon>Bacteria</taxon>
        <taxon>Bacillati</taxon>
        <taxon>Bacillota</taxon>
        <taxon>Bacilli</taxon>
        <taxon>Bacillales</taxon>
        <taxon>Paenibacillaceae</taxon>
        <taxon>Paenibacillus</taxon>
    </lineage>
</organism>